<gene>
    <name evidence="3" type="ORF">C5167_024353</name>
</gene>
<dbReference type="PANTHER" id="PTHR47926:SF388">
    <property type="entry name" value="DYW DOMAIN-CONTAINING PROTEIN"/>
    <property type="match status" value="1"/>
</dbReference>
<dbReference type="PANTHER" id="PTHR47926">
    <property type="entry name" value="PENTATRICOPEPTIDE REPEAT-CONTAINING PROTEIN"/>
    <property type="match status" value="1"/>
</dbReference>
<feature type="repeat" description="PPR" evidence="2">
    <location>
        <begin position="269"/>
        <end position="303"/>
    </location>
</feature>
<name>A0A4Y7JNE1_PAPSO</name>
<dbReference type="GO" id="GO:0003723">
    <property type="term" value="F:RNA binding"/>
    <property type="evidence" value="ECO:0007669"/>
    <property type="project" value="InterPro"/>
</dbReference>
<dbReference type="Gramene" id="RZC62613">
    <property type="protein sequence ID" value="RZC62613"/>
    <property type="gene ID" value="C5167_024353"/>
</dbReference>
<dbReference type="EMBL" id="CM010719">
    <property type="protein sequence ID" value="RZC62613.1"/>
    <property type="molecule type" value="Genomic_DNA"/>
</dbReference>
<evidence type="ECO:0000256" key="1">
    <source>
        <dbReference type="ARBA" id="ARBA00022737"/>
    </source>
</evidence>
<evidence type="ECO:0000256" key="2">
    <source>
        <dbReference type="PROSITE-ProRule" id="PRU00708"/>
    </source>
</evidence>
<dbReference type="InterPro" id="IPR046960">
    <property type="entry name" value="PPR_At4g14850-like_plant"/>
</dbReference>
<evidence type="ECO:0008006" key="5">
    <source>
        <dbReference type="Google" id="ProtNLM"/>
    </source>
</evidence>
<dbReference type="GO" id="GO:0009451">
    <property type="term" value="P:RNA modification"/>
    <property type="evidence" value="ECO:0007669"/>
    <property type="project" value="InterPro"/>
</dbReference>
<organism evidence="3 4">
    <name type="scientific">Papaver somniferum</name>
    <name type="common">Opium poppy</name>
    <dbReference type="NCBI Taxonomy" id="3469"/>
    <lineage>
        <taxon>Eukaryota</taxon>
        <taxon>Viridiplantae</taxon>
        <taxon>Streptophyta</taxon>
        <taxon>Embryophyta</taxon>
        <taxon>Tracheophyta</taxon>
        <taxon>Spermatophyta</taxon>
        <taxon>Magnoliopsida</taxon>
        <taxon>Ranunculales</taxon>
        <taxon>Papaveraceae</taxon>
        <taxon>Papaveroideae</taxon>
        <taxon>Papaver</taxon>
    </lineage>
</organism>
<evidence type="ECO:0000313" key="3">
    <source>
        <dbReference type="EMBL" id="RZC62613.1"/>
    </source>
</evidence>
<protein>
    <recommendedName>
        <fullName evidence="5">Pentatricopeptide repeat-containing protein</fullName>
    </recommendedName>
</protein>
<dbReference type="InterPro" id="IPR011990">
    <property type="entry name" value="TPR-like_helical_dom_sf"/>
</dbReference>
<dbReference type="AlphaFoldDB" id="A0A4Y7JNE1"/>
<keyword evidence="1" id="KW-0677">Repeat</keyword>
<proteinExistence type="predicted"/>
<reference evidence="3 4" key="1">
    <citation type="journal article" date="2018" name="Science">
        <title>The opium poppy genome and morphinan production.</title>
        <authorList>
            <person name="Guo L."/>
            <person name="Winzer T."/>
            <person name="Yang X."/>
            <person name="Li Y."/>
            <person name="Ning Z."/>
            <person name="He Z."/>
            <person name="Teodor R."/>
            <person name="Lu Y."/>
            <person name="Bowser T.A."/>
            <person name="Graham I.A."/>
            <person name="Ye K."/>
        </authorList>
    </citation>
    <scope>NUCLEOTIDE SEQUENCE [LARGE SCALE GENOMIC DNA]</scope>
    <source>
        <strain evidence="4">cv. HN1</strain>
        <tissue evidence="3">Leaves</tissue>
    </source>
</reference>
<dbReference type="Proteomes" id="UP000316621">
    <property type="component" value="Chromosome 5"/>
</dbReference>
<dbReference type="NCBIfam" id="TIGR00756">
    <property type="entry name" value="PPR"/>
    <property type="match status" value="1"/>
</dbReference>
<evidence type="ECO:0000313" key="4">
    <source>
        <dbReference type="Proteomes" id="UP000316621"/>
    </source>
</evidence>
<dbReference type="Pfam" id="PF01535">
    <property type="entry name" value="PPR"/>
    <property type="match status" value="2"/>
</dbReference>
<dbReference type="PROSITE" id="PS51375">
    <property type="entry name" value="PPR"/>
    <property type="match status" value="1"/>
</dbReference>
<dbReference type="Gene3D" id="1.25.40.10">
    <property type="entry name" value="Tetratricopeptide repeat domain"/>
    <property type="match status" value="1"/>
</dbReference>
<sequence>MERKRATIISIIPKVRNFCQSNLGFSYINSLNRVKTIRTVAAGRTDYQTQPTNNRYGLEGDDFQQTTYGGFQIQNHTPNAYRGNLRDYVHNNFQYNTNGYQNEPRKNQNSSYIHSNFAHNPNEVHNLEQNPYNSRGFERNLNGHYRGNYAPQGPNESSYRKHLLKANRNHQRIINRNYAVNSAEDEVKFKGTLEKMDGFCNEGNVKEALRVLNFLYQQGIEIGLPRCYQLLKVIGEVVAKEEAKLIHNHLMKTKLSSVTTVQNKIPARNLTSWDTMIVGLAENGYGEDAVDVFTEFKEAGGKPDWLNVSWGFLRL</sequence>
<dbReference type="InterPro" id="IPR002885">
    <property type="entry name" value="PPR_rpt"/>
</dbReference>
<keyword evidence="4" id="KW-1185">Reference proteome</keyword>
<accession>A0A4Y7JNE1</accession>